<organism evidence="2 3">
    <name type="scientific">Obba rivulosa</name>
    <dbReference type="NCBI Taxonomy" id="1052685"/>
    <lineage>
        <taxon>Eukaryota</taxon>
        <taxon>Fungi</taxon>
        <taxon>Dikarya</taxon>
        <taxon>Basidiomycota</taxon>
        <taxon>Agaricomycotina</taxon>
        <taxon>Agaricomycetes</taxon>
        <taxon>Polyporales</taxon>
        <taxon>Gelatoporiaceae</taxon>
        <taxon>Obba</taxon>
    </lineage>
</organism>
<reference evidence="2 3" key="1">
    <citation type="submission" date="2016-07" db="EMBL/GenBank/DDBJ databases">
        <title>Draft genome of the white-rot fungus Obba rivulosa 3A-2.</title>
        <authorList>
            <consortium name="DOE Joint Genome Institute"/>
            <person name="Miettinen O."/>
            <person name="Riley R."/>
            <person name="Acob R."/>
            <person name="Barry K."/>
            <person name="Cullen D."/>
            <person name="De Vries R."/>
            <person name="Hainaut M."/>
            <person name="Hatakka A."/>
            <person name="Henrissat B."/>
            <person name="Hilden K."/>
            <person name="Kuo R."/>
            <person name="Labutti K."/>
            <person name="Lipzen A."/>
            <person name="Makela M.R."/>
            <person name="Sandor L."/>
            <person name="Spatafora J.W."/>
            <person name="Grigoriev I.V."/>
            <person name="Hibbett D.S."/>
        </authorList>
    </citation>
    <scope>NUCLEOTIDE SEQUENCE [LARGE SCALE GENOMIC DNA]</scope>
    <source>
        <strain evidence="2 3">3A-2</strain>
    </source>
</reference>
<dbReference type="OrthoDB" id="2923771at2759"/>
<proteinExistence type="predicted"/>
<dbReference type="InterPro" id="IPR027948">
    <property type="entry name" value="DUF4436"/>
</dbReference>
<evidence type="ECO:0000313" key="2">
    <source>
        <dbReference type="EMBL" id="OCH92298.1"/>
    </source>
</evidence>
<accession>A0A8E2AWF8</accession>
<keyword evidence="1" id="KW-0472">Membrane</keyword>
<dbReference type="Proteomes" id="UP000250043">
    <property type="component" value="Unassembled WGS sequence"/>
</dbReference>
<dbReference type="EMBL" id="KV722371">
    <property type="protein sequence ID" value="OCH92298.1"/>
    <property type="molecule type" value="Genomic_DNA"/>
</dbReference>
<evidence type="ECO:0000256" key="1">
    <source>
        <dbReference type="SAM" id="Phobius"/>
    </source>
</evidence>
<sequence length="362" mass="39341">MVPRYLKRYWTYILLFFLAALVSASIAIGWSLRLRTFNGVNIDDPGFGVGVYLSADLVNIDPTMQVMTLEWSIDNFQINITSDNSPIFCDQNATSCPDVAIYFDANLLQNSNSGGSNTVPSNILGPDPVFILNGTNWILNQQLKDERFNSPLFRTDVLISDDGTGRTAQSYPFEKYNAQLAMYALTIPDNDSIGIYVEETAGIAVGFNAKLTGSGVGFDNMTYIKDIEITRGAVIRTYAVFIVMAIWVVTLTFVVAGVAAVVLGKGIRAEVLVLPVATLFAFTQLRGTLPGAPAGFGASICMPFNFVGILPCLALLTLCSVFMTAIFLFRNPEQNTRTYDVVFSDGASGQVTLDTEGQKAVV</sequence>
<evidence type="ECO:0000313" key="3">
    <source>
        <dbReference type="Proteomes" id="UP000250043"/>
    </source>
</evidence>
<keyword evidence="3" id="KW-1185">Reference proteome</keyword>
<dbReference type="Pfam" id="PF14494">
    <property type="entry name" value="DUF4436"/>
    <property type="match status" value="1"/>
</dbReference>
<keyword evidence="1" id="KW-0812">Transmembrane</keyword>
<feature type="transmembrane region" description="Helical" evidence="1">
    <location>
        <begin position="306"/>
        <end position="329"/>
    </location>
</feature>
<keyword evidence="1" id="KW-1133">Transmembrane helix</keyword>
<gene>
    <name evidence="2" type="ORF">OBBRIDRAFT_727023</name>
</gene>
<dbReference type="AlphaFoldDB" id="A0A8E2AWF8"/>
<feature type="transmembrane region" description="Helical" evidence="1">
    <location>
        <begin position="12"/>
        <end position="32"/>
    </location>
</feature>
<name>A0A8E2AWF8_9APHY</name>
<protein>
    <submittedName>
        <fullName evidence="2">Uncharacterized protein</fullName>
    </submittedName>
</protein>
<feature type="transmembrane region" description="Helical" evidence="1">
    <location>
        <begin position="238"/>
        <end position="262"/>
    </location>
</feature>